<dbReference type="Proteomes" id="UP001732700">
    <property type="component" value="Chromosome 2D"/>
</dbReference>
<sequence>MPALHPLLLLLLLLAAIATASAASSHSQPTLPAPVPSSPTPTKGAGGGGAGASHSQPTIPAAHAAPPSATLASSPPTQAALLAAFLAKADPTAHLRFPLAATPCSHPGVTCAGPTAQITHLVLEQAGLNGTFPPATLSNLIQLRVLSLKANALHGPLPDLSALANLKALFLAGNRFSGPFPPSLASLRRLRSIDLSGNSLFGALPPGIEAAFPHLTALRLDANRFSGAVPAWNQSSLKLLNVSYNNFSGPVPVTASMATMGADAFAGNPGLCGEVVRRECHLLFFHADGSAAPPAQTADSTTSNDTPRQGYGYGLPNSSAPRAHRSVKRRTALAVAVAVSAFAALLLVCAIIAARRRGRRKHRRAGSAPYPSPKKSAAASQVSRELDNADIGYVECVRDDEEAAAMMMPEEKARRLGRSGCLTFCAGEATSYSLEQLMRASAEVLGRGSVGTTYKAVLDGRLVVIVKRLDAAKIGPAASEAETFEQNMDVIGRLRHPNLVPLRSFFQAKEERLLVYDYQPNGSLHSLIHGSRSSRAKPLHWTSCLKIAEDVAQGLAYIHQASRLVHGNIKSSNVLLGSDFEACLTDNCLSFLLESSEVKDDAAYRAPENMNSNRRLTPKSDVYAFGILLLELLSGKTPLEHSVLVATNLQTYALSAREDEGVDSERLSMIVDIASACVRSSPESRPTAWQVLKMIQEVKEADTTVDNDDSDLTSNS</sequence>
<proteinExistence type="predicted"/>
<organism evidence="1 2">
    <name type="scientific">Avena sativa</name>
    <name type="common">Oat</name>
    <dbReference type="NCBI Taxonomy" id="4498"/>
    <lineage>
        <taxon>Eukaryota</taxon>
        <taxon>Viridiplantae</taxon>
        <taxon>Streptophyta</taxon>
        <taxon>Embryophyta</taxon>
        <taxon>Tracheophyta</taxon>
        <taxon>Spermatophyta</taxon>
        <taxon>Magnoliopsida</taxon>
        <taxon>Liliopsida</taxon>
        <taxon>Poales</taxon>
        <taxon>Poaceae</taxon>
        <taxon>BOP clade</taxon>
        <taxon>Pooideae</taxon>
        <taxon>Poodae</taxon>
        <taxon>Poeae</taxon>
        <taxon>Poeae Chloroplast Group 1 (Aveneae type)</taxon>
        <taxon>Aveninae</taxon>
        <taxon>Avena</taxon>
    </lineage>
</organism>
<reference evidence="1" key="1">
    <citation type="submission" date="2021-05" db="EMBL/GenBank/DDBJ databases">
        <authorList>
            <person name="Scholz U."/>
            <person name="Mascher M."/>
            <person name="Fiebig A."/>
        </authorList>
    </citation>
    <scope>NUCLEOTIDE SEQUENCE [LARGE SCALE GENOMIC DNA]</scope>
</reference>
<evidence type="ECO:0000313" key="1">
    <source>
        <dbReference type="EnsemblPlants" id="AVESA.00010b.r2.2DG0360190.1.CDS"/>
    </source>
</evidence>
<reference evidence="1" key="2">
    <citation type="submission" date="2025-09" db="UniProtKB">
        <authorList>
            <consortium name="EnsemblPlants"/>
        </authorList>
    </citation>
    <scope>IDENTIFICATION</scope>
</reference>
<keyword evidence="2" id="KW-1185">Reference proteome</keyword>
<protein>
    <submittedName>
        <fullName evidence="1">Uncharacterized protein</fullName>
    </submittedName>
</protein>
<dbReference type="EnsemblPlants" id="AVESA.00010b.r2.2DG0360190.1">
    <property type="protein sequence ID" value="AVESA.00010b.r2.2DG0360190.1.CDS"/>
    <property type="gene ID" value="AVESA.00010b.r2.2DG0360190"/>
</dbReference>
<name>A0ACD5V1M5_AVESA</name>
<accession>A0ACD5V1M5</accession>
<evidence type="ECO:0000313" key="2">
    <source>
        <dbReference type="Proteomes" id="UP001732700"/>
    </source>
</evidence>